<evidence type="ECO:0000313" key="1">
    <source>
        <dbReference type="EMBL" id="GAA0156555.1"/>
    </source>
</evidence>
<protein>
    <submittedName>
        <fullName evidence="1">Uncharacterized protein</fullName>
    </submittedName>
</protein>
<dbReference type="EMBL" id="BAABME010002894">
    <property type="protein sequence ID" value="GAA0156555.1"/>
    <property type="molecule type" value="Genomic_DNA"/>
</dbReference>
<name>A0AAV3PZ61_LITER</name>
<comment type="caution">
    <text evidence="1">The sequence shown here is derived from an EMBL/GenBank/DDBJ whole genome shotgun (WGS) entry which is preliminary data.</text>
</comment>
<evidence type="ECO:0000313" key="2">
    <source>
        <dbReference type="Proteomes" id="UP001454036"/>
    </source>
</evidence>
<dbReference type="AlphaFoldDB" id="A0AAV3PZ61"/>
<keyword evidence="2" id="KW-1185">Reference proteome</keyword>
<sequence>MPISRGGLGIEMDLLQASSFESTQGRMHGSGLVLRELFDPVSSETLLLGVKHQALDRTSSISGCRNGLPPMEEEVEADLQFFQISTEPIIQFPSWISYRKSPFKTTKLVCKMDNPEATLSEDLHL</sequence>
<accession>A0AAV3PZ61</accession>
<gene>
    <name evidence="1" type="ORF">LIER_14029</name>
</gene>
<dbReference type="Proteomes" id="UP001454036">
    <property type="component" value="Unassembled WGS sequence"/>
</dbReference>
<reference evidence="1 2" key="1">
    <citation type="submission" date="2024-01" db="EMBL/GenBank/DDBJ databases">
        <title>The complete chloroplast genome sequence of Lithospermum erythrorhizon: insights into the phylogenetic relationship among Boraginaceae species and the maternal lineages of purple gromwells.</title>
        <authorList>
            <person name="Okada T."/>
            <person name="Watanabe K."/>
        </authorList>
    </citation>
    <scope>NUCLEOTIDE SEQUENCE [LARGE SCALE GENOMIC DNA]</scope>
</reference>
<organism evidence="1 2">
    <name type="scientific">Lithospermum erythrorhizon</name>
    <name type="common">Purple gromwell</name>
    <name type="synonym">Lithospermum officinale var. erythrorhizon</name>
    <dbReference type="NCBI Taxonomy" id="34254"/>
    <lineage>
        <taxon>Eukaryota</taxon>
        <taxon>Viridiplantae</taxon>
        <taxon>Streptophyta</taxon>
        <taxon>Embryophyta</taxon>
        <taxon>Tracheophyta</taxon>
        <taxon>Spermatophyta</taxon>
        <taxon>Magnoliopsida</taxon>
        <taxon>eudicotyledons</taxon>
        <taxon>Gunneridae</taxon>
        <taxon>Pentapetalae</taxon>
        <taxon>asterids</taxon>
        <taxon>lamiids</taxon>
        <taxon>Boraginales</taxon>
        <taxon>Boraginaceae</taxon>
        <taxon>Boraginoideae</taxon>
        <taxon>Lithospermeae</taxon>
        <taxon>Lithospermum</taxon>
    </lineage>
</organism>
<proteinExistence type="predicted"/>